<dbReference type="PANTHER" id="PTHR19876:SF2">
    <property type="entry name" value="COATOMER SUBUNIT BETA"/>
    <property type="match status" value="1"/>
</dbReference>
<dbReference type="PIRSF" id="PIRSF005567">
    <property type="entry name" value="Coatomer_beta'_subunit"/>
    <property type="match status" value="1"/>
</dbReference>
<dbReference type="GO" id="GO:0006886">
    <property type="term" value="P:intracellular protein transport"/>
    <property type="evidence" value="ECO:0007669"/>
    <property type="project" value="UniProtKB-UniRule"/>
</dbReference>
<comment type="function">
    <text evidence="12 13">The coatomer is a cytosolic protein complex that binds to dilysine motifs and reversibly associates with Golgi non-clathrin-coated vesicles, which further mediate biosynthetic protein transport from the ER, via the Golgi up to the trans Golgi network. Coatomer complex is required for budding from Golgi membranes, and is essential for the retrograde Golgi-to-ER transport of dilysine-tagged proteins.</text>
</comment>
<keyword evidence="9 13" id="KW-0333">Golgi apparatus</keyword>
<dbReference type="PROSITE" id="PS50082">
    <property type="entry name" value="WD_REPEATS_2"/>
    <property type="match status" value="4"/>
</dbReference>
<evidence type="ECO:0000256" key="5">
    <source>
        <dbReference type="ARBA" id="ARBA00022574"/>
    </source>
</evidence>
<dbReference type="InterPro" id="IPR050844">
    <property type="entry name" value="Coatomer_complex_subunit"/>
</dbReference>
<evidence type="ECO:0000256" key="1">
    <source>
        <dbReference type="ARBA" id="ARBA00004347"/>
    </source>
</evidence>
<evidence type="ECO:0000256" key="11">
    <source>
        <dbReference type="ARBA" id="ARBA00023329"/>
    </source>
</evidence>
<evidence type="ECO:0000256" key="4">
    <source>
        <dbReference type="ARBA" id="ARBA00022490"/>
    </source>
</evidence>
<dbReference type="PROSITE" id="PS50294">
    <property type="entry name" value="WD_REPEATS_REGION"/>
    <property type="match status" value="4"/>
</dbReference>
<keyword evidence="7 13" id="KW-0931">ER-Golgi transport</keyword>
<dbReference type="SMART" id="SM00320">
    <property type="entry name" value="WD40"/>
    <property type="match status" value="4"/>
</dbReference>
<dbReference type="GO" id="GO:0030126">
    <property type="term" value="C:COPI vesicle coat"/>
    <property type="evidence" value="ECO:0007669"/>
    <property type="project" value="TreeGrafter"/>
</dbReference>
<dbReference type="Pfam" id="PF00400">
    <property type="entry name" value="WD40"/>
    <property type="match status" value="4"/>
</dbReference>
<feature type="compositionally biased region" description="Basic and acidic residues" evidence="15">
    <location>
        <begin position="850"/>
        <end position="861"/>
    </location>
</feature>
<evidence type="ECO:0000256" key="7">
    <source>
        <dbReference type="ARBA" id="ARBA00022892"/>
    </source>
</evidence>
<feature type="region of interest" description="Disordered" evidence="15">
    <location>
        <begin position="790"/>
        <end position="822"/>
    </location>
</feature>
<keyword evidence="4 13" id="KW-0963">Cytoplasm</keyword>
<dbReference type="CDD" id="cd00200">
    <property type="entry name" value="WD40"/>
    <property type="match status" value="1"/>
</dbReference>
<keyword evidence="6" id="KW-0677">Repeat</keyword>
<evidence type="ECO:0000256" key="15">
    <source>
        <dbReference type="SAM" id="MobiDB-lite"/>
    </source>
</evidence>
<keyword evidence="5 14" id="KW-0853">WD repeat</keyword>
<keyword evidence="11 13" id="KW-0968">Cytoplasmic vesicle</keyword>
<evidence type="ECO:0000313" key="18">
    <source>
        <dbReference type="EMBL" id="CAD9278039.1"/>
    </source>
</evidence>
<dbReference type="InterPro" id="IPR056176">
    <property type="entry name" value="TPR_COPA_B"/>
</dbReference>
<evidence type="ECO:0000256" key="9">
    <source>
        <dbReference type="ARBA" id="ARBA00023034"/>
    </source>
</evidence>
<comment type="subunit">
    <text evidence="13">Oligomeric complex that consists of at least the alpha, beta, beta', gamma, delta, epsilon and zeta subunits.</text>
</comment>
<dbReference type="InterPro" id="IPR036322">
    <property type="entry name" value="WD40_repeat_dom_sf"/>
</dbReference>
<dbReference type="Gene3D" id="1.25.40.470">
    <property type="match status" value="1"/>
</dbReference>
<proteinExistence type="inferred from homology"/>
<dbReference type="SUPFAM" id="SSF50978">
    <property type="entry name" value="WD40 repeat-like"/>
    <property type="match status" value="2"/>
</dbReference>
<dbReference type="CDD" id="cd22947">
    <property type="entry name" value="Coatomer_WDAD_beta-like"/>
    <property type="match status" value="1"/>
</dbReference>
<feature type="repeat" description="WD" evidence="14">
    <location>
        <begin position="103"/>
        <end position="146"/>
    </location>
</feature>
<feature type="domain" description="COPA/B second beta-propeller" evidence="16">
    <location>
        <begin position="253"/>
        <end position="513"/>
    </location>
</feature>
<evidence type="ECO:0000259" key="16">
    <source>
        <dbReference type="Pfam" id="PF04053"/>
    </source>
</evidence>
<dbReference type="GO" id="GO:0000139">
    <property type="term" value="C:Golgi membrane"/>
    <property type="evidence" value="ECO:0007669"/>
    <property type="project" value="UniProtKB-SubCell"/>
</dbReference>
<dbReference type="GO" id="GO:0006890">
    <property type="term" value="P:retrograde vesicle-mediated transport, Golgi to endoplasmic reticulum"/>
    <property type="evidence" value="ECO:0007669"/>
    <property type="project" value="TreeGrafter"/>
</dbReference>
<dbReference type="EMBL" id="HBGK01013396">
    <property type="protein sequence ID" value="CAD9278039.1"/>
    <property type="molecule type" value="Transcribed_RNA"/>
</dbReference>
<evidence type="ECO:0000256" key="10">
    <source>
        <dbReference type="ARBA" id="ARBA00023136"/>
    </source>
</evidence>
<feature type="region of interest" description="Disordered" evidence="15">
    <location>
        <begin position="843"/>
        <end position="869"/>
    </location>
</feature>
<accession>A0A7S1UTP0</accession>
<evidence type="ECO:0000256" key="2">
    <source>
        <dbReference type="ARBA" id="ARBA00010844"/>
    </source>
</evidence>
<dbReference type="GO" id="GO:0005198">
    <property type="term" value="F:structural molecule activity"/>
    <property type="evidence" value="ECO:0007669"/>
    <property type="project" value="UniProtKB-UniRule"/>
</dbReference>
<dbReference type="GO" id="GO:0006891">
    <property type="term" value="P:intra-Golgi vesicle-mediated transport"/>
    <property type="evidence" value="ECO:0007669"/>
    <property type="project" value="TreeGrafter"/>
</dbReference>
<dbReference type="FunFam" id="1.25.40.470:FF:000001">
    <property type="entry name" value="Coatomer subunit beta"/>
    <property type="match status" value="1"/>
</dbReference>
<dbReference type="InterPro" id="IPR016453">
    <property type="entry name" value="COPB2"/>
</dbReference>
<dbReference type="AlphaFoldDB" id="A0A7S1UTP0"/>
<comment type="subcellular location">
    <subcellularLocation>
        <location evidence="1 13">Cytoplasmic vesicle</location>
        <location evidence="1 13">COPI-coated vesicle membrane</location>
        <topology evidence="1 13">Peripheral membrane protein</topology>
        <orientation evidence="1 13">Cytoplasmic side</orientation>
    </subcellularLocation>
    <subcellularLocation>
        <location evidence="13">Golgi apparatus membrane</location>
        <topology evidence="13">Peripheral membrane protein</topology>
        <orientation evidence="13">Cytoplasmic side</orientation>
    </subcellularLocation>
    <text evidence="13">The coatomer is cytoplasmic or polymerized on the cytoplasmic side of the Golgi, as well as on the vesicles/buds originating from it.</text>
</comment>
<dbReference type="InterPro" id="IPR020472">
    <property type="entry name" value="WD40_PAC1"/>
</dbReference>
<dbReference type="InterPro" id="IPR001680">
    <property type="entry name" value="WD40_rpt"/>
</dbReference>
<feature type="repeat" description="WD" evidence="14">
    <location>
        <begin position="147"/>
        <end position="188"/>
    </location>
</feature>
<dbReference type="Pfam" id="PF23953">
    <property type="entry name" value="TPR_COPA_B"/>
    <property type="match status" value="1"/>
</dbReference>
<feature type="repeat" description="WD" evidence="14">
    <location>
        <begin position="17"/>
        <end position="49"/>
    </location>
</feature>
<feature type="compositionally biased region" description="Basic and acidic residues" evidence="15">
    <location>
        <begin position="801"/>
        <end position="822"/>
    </location>
</feature>
<evidence type="ECO:0000256" key="8">
    <source>
        <dbReference type="ARBA" id="ARBA00022927"/>
    </source>
</evidence>
<reference evidence="18" key="1">
    <citation type="submission" date="2021-01" db="EMBL/GenBank/DDBJ databases">
        <authorList>
            <person name="Corre E."/>
            <person name="Pelletier E."/>
            <person name="Niang G."/>
            <person name="Scheremetjew M."/>
            <person name="Finn R."/>
            <person name="Kale V."/>
            <person name="Holt S."/>
            <person name="Cochrane G."/>
            <person name="Meng A."/>
            <person name="Brown T."/>
            <person name="Cohen L."/>
        </authorList>
    </citation>
    <scope>NUCLEOTIDE SEQUENCE</scope>
    <source>
        <strain evidence="18">CCMP 410</strain>
    </source>
</reference>
<keyword evidence="10 13" id="KW-0472">Membrane</keyword>
<dbReference type="Gene3D" id="2.130.10.10">
    <property type="entry name" value="YVTN repeat-like/Quinoprotein amine dehydrogenase"/>
    <property type="match status" value="1"/>
</dbReference>
<name>A0A7S1UTP0_9STRA</name>
<dbReference type="Pfam" id="PF04053">
    <property type="entry name" value="B-prop_COPA_B_2nd"/>
    <property type="match status" value="1"/>
</dbReference>
<dbReference type="InterPro" id="IPR015943">
    <property type="entry name" value="WD40/YVTN_repeat-like_dom_sf"/>
</dbReference>
<dbReference type="PANTHER" id="PTHR19876">
    <property type="entry name" value="COATOMER"/>
    <property type="match status" value="1"/>
</dbReference>
<protein>
    <recommendedName>
        <fullName evidence="13">Coatomer subunit beta'</fullName>
    </recommendedName>
</protein>
<organism evidence="18">
    <name type="scientific">Grammatophora oceanica</name>
    <dbReference type="NCBI Taxonomy" id="210454"/>
    <lineage>
        <taxon>Eukaryota</taxon>
        <taxon>Sar</taxon>
        <taxon>Stramenopiles</taxon>
        <taxon>Ochrophyta</taxon>
        <taxon>Bacillariophyta</taxon>
        <taxon>Fragilariophyceae</taxon>
        <taxon>Fragilariophycidae</taxon>
        <taxon>Rhabdonematales</taxon>
        <taxon>Grammatophoraceae</taxon>
        <taxon>Grammatophora</taxon>
    </lineage>
</organism>
<dbReference type="FunFam" id="2.130.10.10:FF:000016">
    <property type="entry name" value="Coatomer alpha subunit, putative"/>
    <property type="match status" value="1"/>
</dbReference>
<sequence length="869" mass="95186">MRLRVFNYNTMEKVKEYEAHADYIRSLEVHPTLPHVLSSSDDMTIKLWDWDRGFDCTQLFEGHAHYVMQVKFNPKDSNTFASASLDRSIKVWGLGSHTPHYTLEGHERGVNCVDYYPSGDKPYILSGADDRTVKIWDYQTKSIVHSLEGHTHNVCSVMFHPKLPIIASASEDGTVRIWQSTTYRSEATLNYGMERAWALAANPSTNKLAIGFDEGCVCIELGSDDPVVSMDATGKVIWAKNNEIQTTTVKGLASGPSEEESIPDGERLPVIPRDLGACELYPSNLKHNSNGRFVAVCGDGEFIIYTSQALRNKAFGQALDFCWSANATGDYAIRESTSRVKIYKNFKENQEFQPATTSAEGMFGGHLVGIKGADEAVLFYDWDTGIFVRKIDASAKEVYWSDSGNMVLLAGKDSAYVLSYNAAVTQQAIAMGSVSPEDGIDGSFELLYEINDNITSGKWVGDCFLYVNGTGRLNYSVGGQIQTLVHLDTSSGGAPKHAIIGYLAKEDRVYLVDKGLNIVAYKVMLAVLQYQTAVMRGDFDAANELLSSIPESEYTKVARFLESQGFKEEAFAVTTDPDHKFDLALELGQIDVVHSLLQEVPEEEKDSTDTMTKWKKLSDAALKETNLELCEAASIASNDFSGLLLLYSATGNLDGMEKLAKLAAEGGKTNVAFVANLLTGNVEECANILITTKRLPEAAFFARTYLPSRVNEIVSLWKQDLATVSESAANALATPSENPALFPDMEIAFQVEKMFLAQRDQTKGAGIAAADYLTAKEDLNLNLIELIKAKTGGGTAPPPKPPDDTAAKQKAEEERMRAEAEAARLKAEEEARMAAEAERAAAEAAAAAKAAEEAAKQKEDSMNDFGDDW</sequence>
<gene>
    <name evidence="18" type="ORF">GOCE00092_LOCUS6948</name>
</gene>
<feature type="repeat" description="WD" evidence="14">
    <location>
        <begin position="60"/>
        <end position="102"/>
    </location>
</feature>
<feature type="domain" description="COPA/B TPR" evidence="17">
    <location>
        <begin position="530"/>
        <end position="718"/>
    </location>
</feature>
<dbReference type="PRINTS" id="PR00320">
    <property type="entry name" value="GPROTEINBRPT"/>
</dbReference>
<comment type="similarity">
    <text evidence="2 13">Belongs to the WD repeat COPB2 family.</text>
</comment>
<evidence type="ECO:0000256" key="14">
    <source>
        <dbReference type="PROSITE-ProRule" id="PRU00221"/>
    </source>
</evidence>
<dbReference type="InterPro" id="IPR006692">
    <property type="entry name" value="Beta-prop_COPA/B_2nd"/>
</dbReference>
<keyword evidence="8 13" id="KW-0653">Protein transport</keyword>
<keyword evidence="3 13" id="KW-0813">Transport</keyword>
<evidence type="ECO:0000256" key="12">
    <source>
        <dbReference type="ARBA" id="ARBA00025536"/>
    </source>
</evidence>
<dbReference type="GO" id="GO:0006888">
    <property type="term" value="P:endoplasmic reticulum to Golgi vesicle-mediated transport"/>
    <property type="evidence" value="ECO:0007669"/>
    <property type="project" value="TreeGrafter"/>
</dbReference>
<evidence type="ECO:0000256" key="13">
    <source>
        <dbReference type="PIRNR" id="PIRNR005567"/>
    </source>
</evidence>
<evidence type="ECO:0000256" key="3">
    <source>
        <dbReference type="ARBA" id="ARBA00022448"/>
    </source>
</evidence>
<evidence type="ECO:0000259" key="17">
    <source>
        <dbReference type="Pfam" id="PF23953"/>
    </source>
</evidence>
<evidence type="ECO:0000256" key="6">
    <source>
        <dbReference type="ARBA" id="ARBA00022737"/>
    </source>
</evidence>